<evidence type="ECO:0000313" key="3">
    <source>
        <dbReference type="Proteomes" id="UP000600449"/>
    </source>
</evidence>
<dbReference type="AlphaFoldDB" id="A0A917V7Q7"/>
<dbReference type="PANTHER" id="PTHR39189:SF1">
    <property type="entry name" value="UPF0173 METAL-DEPENDENT HYDROLASE YTKL"/>
    <property type="match status" value="1"/>
</dbReference>
<dbReference type="PANTHER" id="PTHR39189">
    <property type="entry name" value="UPF0173 METAL-DEPENDENT HYDROLASE YTKL"/>
    <property type="match status" value="1"/>
</dbReference>
<proteinExistence type="predicted"/>
<feature type="chain" id="PRO_5037576283" evidence="1">
    <location>
        <begin position="24"/>
        <end position="275"/>
    </location>
</feature>
<organism evidence="2 3">
    <name type="scientific">Salinarimonas ramus</name>
    <dbReference type="NCBI Taxonomy" id="690164"/>
    <lineage>
        <taxon>Bacteria</taxon>
        <taxon>Pseudomonadati</taxon>
        <taxon>Pseudomonadota</taxon>
        <taxon>Alphaproteobacteria</taxon>
        <taxon>Hyphomicrobiales</taxon>
        <taxon>Salinarimonadaceae</taxon>
        <taxon>Salinarimonas</taxon>
    </lineage>
</organism>
<evidence type="ECO:0000313" key="2">
    <source>
        <dbReference type="EMBL" id="GGK48239.1"/>
    </source>
</evidence>
<evidence type="ECO:0000256" key="1">
    <source>
        <dbReference type="SAM" id="SignalP"/>
    </source>
</evidence>
<dbReference type="EMBL" id="BMMF01000013">
    <property type="protein sequence ID" value="GGK48239.1"/>
    <property type="molecule type" value="Genomic_DNA"/>
</dbReference>
<dbReference type="SUPFAM" id="SSF56281">
    <property type="entry name" value="Metallo-hydrolase/oxidoreductase"/>
    <property type="match status" value="1"/>
</dbReference>
<gene>
    <name evidence="2" type="ORF">GCM10011322_38970</name>
</gene>
<dbReference type="Proteomes" id="UP000600449">
    <property type="component" value="Unassembled WGS sequence"/>
</dbReference>
<dbReference type="Gene3D" id="3.60.15.10">
    <property type="entry name" value="Ribonuclease Z/Hydroxyacylglutathione hydrolase-like"/>
    <property type="match status" value="1"/>
</dbReference>
<keyword evidence="3" id="KW-1185">Reference proteome</keyword>
<protein>
    <submittedName>
        <fullName evidence="2">Zn-dependent hydrolase</fullName>
    </submittedName>
</protein>
<keyword evidence="1" id="KW-0732">Signal</keyword>
<comment type="caution">
    <text evidence="2">The sequence shown here is derived from an EMBL/GenBank/DDBJ whole genome shotgun (WGS) entry which is preliminary data.</text>
</comment>
<accession>A0A917V7Q7</accession>
<keyword evidence="2" id="KW-0378">Hydrolase</keyword>
<dbReference type="InterPro" id="IPR036866">
    <property type="entry name" value="RibonucZ/Hydroxyglut_hydro"/>
</dbReference>
<name>A0A917V7Q7_9HYPH</name>
<feature type="signal peptide" evidence="1">
    <location>
        <begin position="1"/>
        <end position="23"/>
    </location>
</feature>
<dbReference type="Pfam" id="PF13483">
    <property type="entry name" value="Lactamase_B_3"/>
    <property type="match status" value="1"/>
</dbReference>
<sequence>MTSARPFPKRIASLALAIGMAFAAPTGVAAQDAADPLRNCPPMLAGLGSLIHRAALAEDEAALTFVGHATFLVESAGGVSVATDYNDYVRPDRVPTIATMNRAHRTHFSVAPDPAIAHVLRGWNPEGGPAEHDVEVGDVRVRNVTTNTRSGMGTEYDENSIFVVETAGLCIAHLGHLHHVLEPEHLVALGRVDVALAPVDGSYTLDTQGMIETLRRMGPRLVVPMHFFSQGRLEQFLEAASPHFEIARAGAASVILSRDRLPDRPTILVLDGPGR</sequence>
<dbReference type="RefSeq" id="WP_188914932.1">
    <property type="nucleotide sequence ID" value="NZ_BMMF01000013.1"/>
</dbReference>
<dbReference type="GO" id="GO:0016787">
    <property type="term" value="F:hydrolase activity"/>
    <property type="evidence" value="ECO:0007669"/>
    <property type="project" value="UniProtKB-KW"/>
</dbReference>
<reference evidence="2 3" key="1">
    <citation type="journal article" date="2014" name="Int. J. Syst. Evol. Microbiol.">
        <title>Complete genome sequence of Corynebacterium casei LMG S-19264T (=DSM 44701T), isolated from a smear-ripened cheese.</title>
        <authorList>
            <consortium name="US DOE Joint Genome Institute (JGI-PGF)"/>
            <person name="Walter F."/>
            <person name="Albersmeier A."/>
            <person name="Kalinowski J."/>
            <person name="Ruckert C."/>
        </authorList>
    </citation>
    <scope>NUCLEOTIDE SEQUENCE [LARGE SCALE GENOMIC DNA]</scope>
    <source>
        <strain evidence="2 3">CGMCC 1.9161</strain>
    </source>
</reference>